<dbReference type="InterPro" id="IPR056003">
    <property type="entry name" value="CT398_CC_hairpin"/>
</dbReference>
<dbReference type="Proteomes" id="UP000614424">
    <property type="component" value="Unassembled WGS sequence"/>
</dbReference>
<accession>A0A8J6THB3</accession>
<dbReference type="PANTHER" id="PTHR39082">
    <property type="entry name" value="PHOSPHOLIPASE C-BETA-2-RELATED"/>
    <property type="match status" value="1"/>
</dbReference>
<dbReference type="EMBL" id="JACNJZ010000207">
    <property type="protein sequence ID" value="MBC8318980.1"/>
    <property type="molecule type" value="Genomic_DNA"/>
</dbReference>
<dbReference type="PANTHER" id="PTHR39082:SF1">
    <property type="entry name" value="SCAVENGER RECEPTOR CLASS A MEMBER 3"/>
    <property type="match status" value="1"/>
</dbReference>
<evidence type="ECO:0000313" key="5">
    <source>
        <dbReference type="Proteomes" id="UP000614424"/>
    </source>
</evidence>
<evidence type="ECO:0000256" key="1">
    <source>
        <dbReference type="SAM" id="Coils"/>
    </source>
</evidence>
<evidence type="ECO:0000259" key="2">
    <source>
        <dbReference type="Pfam" id="PF02591"/>
    </source>
</evidence>
<name>A0A8J6THB3_9BACT</name>
<feature type="domain" description="CT398-like coiled coil hairpin" evidence="3">
    <location>
        <begin position="29"/>
        <end position="186"/>
    </location>
</feature>
<organism evidence="4 5">
    <name type="scientific">Candidatus Desulfobia pelagia</name>
    <dbReference type="NCBI Taxonomy" id="2841692"/>
    <lineage>
        <taxon>Bacteria</taxon>
        <taxon>Pseudomonadati</taxon>
        <taxon>Thermodesulfobacteriota</taxon>
        <taxon>Desulfobulbia</taxon>
        <taxon>Desulfobulbales</taxon>
        <taxon>Desulfobulbaceae</taxon>
        <taxon>Candidatus Desulfobia</taxon>
    </lineage>
</organism>
<proteinExistence type="predicted"/>
<protein>
    <recommendedName>
        <fullName evidence="6">C4-type zinc ribbon domain-containing protein</fullName>
    </recommendedName>
</protein>
<dbReference type="Pfam" id="PF02591">
    <property type="entry name" value="Zn_ribbon_9"/>
    <property type="match status" value="1"/>
</dbReference>
<dbReference type="Gene3D" id="1.10.287.1490">
    <property type="match status" value="1"/>
</dbReference>
<evidence type="ECO:0000313" key="4">
    <source>
        <dbReference type="EMBL" id="MBC8318980.1"/>
    </source>
</evidence>
<sequence>MKTELTHLIQLQLIDLNIKKMDDELNAGNTDIEKRQSAIDSKKEEIIAATSRIEDNEARRRELEAEVEDEGARVKDRQTKLMNVQTNREYQSLLKEIEDSKKSTKDKEEETMHLMDQAETLQKNIDELNNLVKAEEKLLAEEQGKIDSLEAGIQSKKNKIEKSRVTQAKKIPVTLKNRYEQLRNSRNGIAIVGVTNGVCQGCFMNIPPQQYNEVLRGDDLISCPTCQRMMYFQAEADSE</sequence>
<dbReference type="InterPro" id="IPR052376">
    <property type="entry name" value="Oxidative_Scav/Glycosyltrans"/>
</dbReference>
<dbReference type="Pfam" id="PF24481">
    <property type="entry name" value="CT398_CC"/>
    <property type="match status" value="1"/>
</dbReference>
<evidence type="ECO:0008006" key="6">
    <source>
        <dbReference type="Google" id="ProtNLM"/>
    </source>
</evidence>
<reference evidence="4 5" key="1">
    <citation type="submission" date="2020-08" db="EMBL/GenBank/DDBJ databases">
        <title>Bridging the membrane lipid divide: bacteria of the FCB group superphylum have the potential to synthesize archaeal ether lipids.</title>
        <authorList>
            <person name="Villanueva L."/>
            <person name="Von Meijenfeldt F.A.B."/>
            <person name="Westbye A.B."/>
            <person name="Yadav S."/>
            <person name="Hopmans E.C."/>
            <person name="Dutilh B.E."/>
            <person name="Sinninghe Damste J.S."/>
        </authorList>
    </citation>
    <scope>NUCLEOTIDE SEQUENCE [LARGE SCALE GENOMIC DNA]</scope>
    <source>
        <strain evidence="4">NIOZ-UU47</strain>
    </source>
</reference>
<feature type="domain" description="C4-type zinc ribbon" evidence="2">
    <location>
        <begin position="198"/>
        <end position="230"/>
    </location>
</feature>
<gene>
    <name evidence="4" type="ORF">H8E41_13865</name>
</gene>
<feature type="coiled-coil region" evidence="1">
    <location>
        <begin position="39"/>
        <end position="159"/>
    </location>
</feature>
<comment type="caution">
    <text evidence="4">The sequence shown here is derived from an EMBL/GenBank/DDBJ whole genome shotgun (WGS) entry which is preliminary data.</text>
</comment>
<dbReference type="InterPro" id="IPR003743">
    <property type="entry name" value="Zf-RING_7"/>
</dbReference>
<evidence type="ECO:0000259" key="3">
    <source>
        <dbReference type="Pfam" id="PF24481"/>
    </source>
</evidence>
<dbReference type="AlphaFoldDB" id="A0A8J6THB3"/>
<keyword evidence="1" id="KW-0175">Coiled coil</keyword>